<reference evidence="2 3" key="1">
    <citation type="submission" date="2024-06" db="EMBL/GenBank/DDBJ databases">
        <title>A chromosome-level genome assembly of beet webworm, Loxostege sticticalis.</title>
        <authorList>
            <person name="Zhang Y."/>
        </authorList>
    </citation>
    <scope>NUCLEOTIDE SEQUENCE [LARGE SCALE GENOMIC DNA]</scope>
    <source>
        <strain evidence="2">AQ026</strain>
        <tissue evidence="2">Whole body</tissue>
    </source>
</reference>
<dbReference type="InterPro" id="IPR000477">
    <property type="entry name" value="RT_dom"/>
</dbReference>
<keyword evidence="3" id="KW-1185">Reference proteome</keyword>
<proteinExistence type="predicted"/>
<gene>
    <name evidence="2" type="ORF">ABMA27_016969</name>
</gene>
<sequence>MSDPYRLECGVRQGGLSSPSIFSLYINGLIEALNKQHIGCYIDGVCFNNISYADDMVLLSASVCGLRKLIKICESYAADHGLIYNSKKSHCMVFQGGCRKVTEMPPLLLNGIPMSRVDQFKYLGHLVTSTLKDDADIAHERRALSFYNAFRMLLGLPRFCSASTMFAEARVDCFYTTMRKRAASLVRRVRGHQQHAGCASGKARLSIH</sequence>
<dbReference type="SUPFAM" id="SSF56672">
    <property type="entry name" value="DNA/RNA polymerases"/>
    <property type="match status" value="1"/>
</dbReference>
<evidence type="ECO:0000313" key="2">
    <source>
        <dbReference type="EMBL" id="KAL0852550.1"/>
    </source>
</evidence>
<feature type="domain" description="Reverse transcriptase" evidence="1">
    <location>
        <begin position="1"/>
        <end position="127"/>
    </location>
</feature>
<organism evidence="2 3">
    <name type="scientific">Loxostege sticticalis</name>
    <name type="common">Beet webworm moth</name>
    <dbReference type="NCBI Taxonomy" id="481309"/>
    <lineage>
        <taxon>Eukaryota</taxon>
        <taxon>Metazoa</taxon>
        <taxon>Ecdysozoa</taxon>
        <taxon>Arthropoda</taxon>
        <taxon>Hexapoda</taxon>
        <taxon>Insecta</taxon>
        <taxon>Pterygota</taxon>
        <taxon>Neoptera</taxon>
        <taxon>Endopterygota</taxon>
        <taxon>Lepidoptera</taxon>
        <taxon>Glossata</taxon>
        <taxon>Ditrysia</taxon>
        <taxon>Pyraloidea</taxon>
        <taxon>Crambidae</taxon>
        <taxon>Pyraustinae</taxon>
        <taxon>Loxostege</taxon>
    </lineage>
</organism>
<name>A0ABR3GYM1_LOXSC</name>
<dbReference type="PROSITE" id="PS50878">
    <property type="entry name" value="RT_POL"/>
    <property type="match status" value="1"/>
</dbReference>
<dbReference type="Pfam" id="PF00078">
    <property type="entry name" value="RVT_1"/>
    <property type="match status" value="1"/>
</dbReference>
<evidence type="ECO:0000313" key="3">
    <source>
        <dbReference type="Proteomes" id="UP001549920"/>
    </source>
</evidence>
<dbReference type="EMBL" id="JBEUOH010000064">
    <property type="protein sequence ID" value="KAL0852550.1"/>
    <property type="molecule type" value="Genomic_DNA"/>
</dbReference>
<dbReference type="Proteomes" id="UP001549920">
    <property type="component" value="Unassembled WGS sequence"/>
</dbReference>
<accession>A0ABR3GYM1</accession>
<evidence type="ECO:0000259" key="1">
    <source>
        <dbReference type="PROSITE" id="PS50878"/>
    </source>
</evidence>
<dbReference type="PANTHER" id="PTHR47027:SF20">
    <property type="entry name" value="REVERSE TRANSCRIPTASE-LIKE PROTEIN WITH RNA-DIRECTED DNA POLYMERASE DOMAIN"/>
    <property type="match status" value="1"/>
</dbReference>
<comment type="caution">
    <text evidence="2">The sequence shown here is derived from an EMBL/GenBank/DDBJ whole genome shotgun (WGS) entry which is preliminary data.</text>
</comment>
<dbReference type="InterPro" id="IPR043502">
    <property type="entry name" value="DNA/RNA_pol_sf"/>
</dbReference>
<dbReference type="PANTHER" id="PTHR47027">
    <property type="entry name" value="REVERSE TRANSCRIPTASE DOMAIN-CONTAINING PROTEIN"/>
    <property type="match status" value="1"/>
</dbReference>
<protein>
    <recommendedName>
        <fullName evidence="1">Reverse transcriptase domain-containing protein</fullName>
    </recommendedName>
</protein>